<dbReference type="SUPFAM" id="SSF57850">
    <property type="entry name" value="RING/U-box"/>
    <property type="match status" value="1"/>
</dbReference>
<dbReference type="Gene3D" id="3.30.40.10">
    <property type="entry name" value="Zinc/RING finger domain, C3HC4 (zinc finger)"/>
    <property type="match status" value="1"/>
</dbReference>
<organism evidence="2 3">
    <name type="scientific">Plenodomus tracheiphilus IPT5</name>
    <dbReference type="NCBI Taxonomy" id="1408161"/>
    <lineage>
        <taxon>Eukaryota</taxon>
        <taxon>Fungi</taxon>
        <taxon>Dikarya</taxon>
        <taxon>Ascomycota</taxon>
        <taxon>Pezizomycotina</taxon>
        <taxon>Dothideomycetes</taxon>
        <taxon>Pleosporomycetidae</taxon>
        <taxon>Pleosporales</taxon>
        <taxon>Pleosporineae</taxon>
        <taxon>Leptosphaeriaceae</taxon>
        <taxon>Plenodomus</taxon>
    </lineage>
</organism>
<reference evidence="2" key="1">
    <citation type="submission" date="2020-01" db="EMBL/GenBank/DDBJ databases">
        <authorList>
            <consortium name="DOE Joint Genome Institute"/>
            <person name="Haridas S."/>
            <person name="Albert R."/>
            <person name="Binder M."/>
            <person name="Bloem J."/>
            <person name="Labutti K."/>
            <person name="Salamov A."/>
            <person name="Andreopoulos B."/>
            <person name="Baker S.E."/>
            <person name="Barry K."/>
            <person name="Bills G."/>
            <person name="Bluhm B.H."/>
            <person name="Cannon C."/>
            <person name="Castanera R."/>
            <person name="Culley D.E."/>
            <person name="Daum C."/>
            <person name="Ezra D."/>
            <person name="Gonzalez J.B."/>
            <person name="Henrissat B."/>
            <person name="Kuo A."/>
            <person name="Liang C."/>
            <person name="Lipzen A."/>
            <person name="Lutzoni F."/>
            <person name="Magnuson J."/>
            <person name="Mondo S."/>
            <person name="Nolan M."/>
            <person name="Ohm R."/>
            <person name="Pangilinan J."/>
            <person name="Park H.-J."/>
            <person name="Ramirez L."/>
            <person name="Alfaro M."/>
            <person name="Sun H."/>
            <person name="Tritt A."/>
            <person name="Yoshinaga Y."/>
            <person name="Zwiers L.-H."/>
            <person name="Turgeon B.G."/>
            <person name="Goodwin S.B."/>
            <person name="Spatafora J.W."/>
            <person name="Crous P.W."/>
            <person name="Grigoriev I.V."/>
        </authorList>
    </citation>
    <scope>NUCLEOTIDE SEQUENCE</scope>
    <source>
        <strain evidence="2">IPT5</strain>
    </source>
</reference>
<protein>
    <recommendedName>
        <fullName evidence="4">RING-type domain-containing protein</fullName>
    </recommendedName>
</protein>
<dbReference type="Proteomes" id="UP000799423">
    <property type="component" value="Unassembled WGS sequence"/>
</dbReference>
<proteinExistence type="predicted"/>
<dbReference type="AlphaFoldDB" id="A0A6A7AT63"/>
<feature type="non-terminal residue" evidence="2">
    <location>
        <position position="566"/>
    </location>
</feature>
<feature type="compositionally biased region" description="Low complexity" evidence="1">
    <location>
        <begin position="301"/>
        <end position="324"/>
    </location>
</feature>
<evidence type="ECO:0008006" key="4">
    <source>
        <dbReference type="Google" id="ProtNLM"/>
    </source>
</evidence>
<accession>A0A6A7AT63</accession>
<keyword evidence="3" id="KW-1185">Reference proteome</keyword>
<dbReference type="OrthoDB" id="8062037at2759"/>
<dbReference type="EMBL" id="MU006349">
    <property type="protein sequence ID" value="KAF2845318.1"/>
    <property type="molecule type" value="Genomic_DNA"/>
</dbReference>
<evidence type="ECO:0000313" key="2">
    <source>
        <dbReference type="EMBL" id="KAF2845318.1"/>
    </source>
</evidence>
<name>A0A6A7AT63_9PLEO</name>
<evidence type="ECO:0000256" key="1">
    <source>
        <dbReference type="SAM" id="MobiDB-lite"/>
    </source>
</evidence>
<gene>
    <name evidence="2" type="ORF">T440DRAFT_472726</name>
</gene>
<dbReference type="InterPro" id="IPR013083">
    <property type="entry name" value="Znf_RING/FYVE/PHD"/>
</dbReference>
<sequence length="566" mass="62063">MSNSPEASGSVPEEEDDDHCGCASCIAHHMAPVQHLENGKKKQKRYVAPLPDDNTFATQQDFLDSLSPIAVDHVESNNLKCPICWKTYGEAPDPGFDNSELPVKLRCHHVFGQKCLANTFAIPKENKVELRRLSFSLGSRGAALGHRLHTYATQHRIDLEGNSGSQHSTAETFSKMMQEAFLPKRGRDIFGEFWWPILQYVRNAISQTGRGIRFMENAVVLDSIPPQSPDVNPPAHGVKSGTLTLTTTDINQPLSQANLLHDFDSVKEWSLTNQNGLPPPPLNHPGASFYSGMMPPTCSHPSSGFPGSFPLGFPPGSTSPTGPSAQSAGKGGQSPQLAKGWVPQLTSVQPFHNVLGESSALEQVPVSGPVPQIGASSQSSGTWESVLTAETNLDKLTALNKKAQHISAPDAFSPGQILHLDTKMMQSIDAQKNIVARLQAQARLVSPIQKTMSAALAEIYAQYLEEAPRLAPDVRTEQKPNIVHTSVLMHERDAMVSEHRIPSPPFEVQYFDENKNDVDDDQTATVDDSPIFFILTRNHCPMPCCSAAKKKRVMEWAVPRALWWRN</sequence>
<evidence type="ECO:0000313" key="3">
    <source>
        <dbReference type="Proteomes" id="UP000799423"/>
    </source>
</evidence>
<feature type="region of interest" description="Disordered" evidence="1">
    <location>
        <begin position="301"/>
        <end position="338"/>
    </location>
</feature>